<comment type="caution">
    <text evidence="7">The sequence shown here is derived from an EMBL/GenBank/DDBJ whole genome shotgun (WGS) entry which is preliminary data.</text>
</comment>
<evidence type="ECO:0000259" key="6">
    <source>
        <dbReference type="PROSITE" id="PS50931"/>
    </source>
</evidence>
<dbReference type="Pfam" id="PF00126">
    <property type="entry name" value="HTH_1"/>
    <property type="match status" value="1"/>
</dbReference>
<keyword evidence="2" id="KW-0805">Transcription regulation</keyword>
<dbReference type="InterPro" id="IPR036388">
    <property type="entry name" value="WH-like_DNA-bd_sf"/>
</dbReference>
<reference evidence="7 8" key="1">
    <citation type="submission" date="2024-10" db="EMBL/GenBank/DDBJ databases">
        <title>The Natural Products Discovery Center: Release of the First 8490 Sequenced Strains for Exploring Actinobacteria Biosynthetic Diversity.</title>
        <authorList>
            <person name="Kalkreuter E."/>
            <person name="Kautsar S.A."/>
            <person name="Yang D."/>
            <person name="Bader C.D."/>
            <person name="Teijaro C.N."/>
            <person name="Fluegel L."/>
            <person name="Davis C.M."/>
            <person name="Simpson J.R."/>
            <person name="Lauterbach L."/>
            <person name="Steele A.D."/>
            <person name="Gui C."/>
            <person name="Meng S."/>
            <person name="Li G."/>
            <person name="Viehrig K."/>
            <person name="Ye F."/>
            <person name="Su P."/>
            <person name="Kiefer A.F."/>
            <person name="Nichols A."/>
            <person name="Cepeda A.J."/>
            <person name="Yan W."/>
            <person name="Fan B."/>
            <person name="Jiang Y."/>
            <person name="Adhikari A."/>
            <person name="Zheng C.-J."/>
            <person name="Schuster L."/>
            <person name="Cowan T.M."/>
            <person name="Smanski M.J."/>
            <person name="Chevrette M.G."/>
            <person name="De Carvalho L.P.S."/>
            <person name="Shen B."/>
        </authorList>
    </citation>
    <scope>NUCLEOTIDE SEQUENCE [LARGE SCALE GENOMIC DNA]</scope>
    <source>
        <strain evidence="7 8">NPDC017990</strain>
    </source>
</reference>
<keyword evidence="4" id="KW-0804">Transcription</keyword>
<evidence type="ECO:0000313" key="7">
    <source>
        <dbReference type="EMBL" id="MFH8544686.1"/>
    </source>
</evidence>
<dbReference type="SUPFAM" id="SSF46785">
    <property type="entry name" value="Winged helix' DNA-binding domain"/>
    <property type="match status" value="1"/>
</dbReference>
<dbReference type="PRINTS" id="PR00039">
    <property type="entry name" value="HTHLYSR"/>
</dbReference>
<dbReference type="Gene3D" id="3.40.190.10">
    <property type="entry name" value="Periplasmic binding protein-like II"/>
    <property type="match status" value="2"/>
</dbReference>
<dbReference type="EMBL" id="JBIRGQ010000001">
    <property type="protein sequence ID" value="MFH8544686.1"/>
    <property type="molecule type" value="Genomic_DNA"/>
</dbReference>
<sequence>MDLRQIRYFLAVAHERNFTRAARQLAMTQPALSRAIRSLEHMVGAELFVRGPRSVELTDVGRVLMTEVSGLDERVASALREAQRAARDTSPPLRLAVRGCDGGLAGRLVEECAARLPGQRVDLVFTEPLAQPAAVRSGGCELALIRVPYAAWGLASETLLTEPRVALLPTHHPLAHRAEVNMDELAGETVVMGPVSSEQERAYGAGADLRDRPWREGPAIRDSLEILSTVGFGQAIAFVPGSVLPADTHPWGIKVVRVRDLSPSTLQLVWHESSTSRAVARFVRLALEVSDVVMARHSASVSTVPAAAVRDAAPDRATSVGGSAAGTALETGC</sequence>
<organism evidence="7 8">
    <name type="scientific">Streptomyces longisporoflavus</name>
    <dbReference type="NCBI Taxonomy" id="28044"/>
    <lineage>
        <taxon>Bacteria</taxon>
        <taxon>Bacillati</taxon>
        <taxon>Actinomycetota</taxon>
        <taxon>Actinomycetes</taxon>
        <taxon>Kitasatosporales</taxon>
        <taxon>Streptomycetaceae</taxon>
        <taxon>Streptomyces</taxon>
    </lineage>
</organism>
<dbReference type="PANTHER" id="PTHR30346:SF0">
    <property type="entry name" value="HCA OPERON TRANSCRIPTIONAL ACTIVATOR HCAR"/>
    <property type="match status" value="1"/>
</dbReference>
<proteinExistence type="inferred from homology"/>
<name>A0ABW7QI95_9ACTN</name>
<feature type="region of interest" description="Disordered" evidence="5">
    <location>
        <begin position="313"/>
        <end position="333"/>
    </location>
</feature>
<dbReference type="Pfam" id="PF03466">
    <property type="entry name" value="LysR_substrate"/>
    <property type="match status" value="1"/>
</dbReference>
<dbReference type="Gene3D" id="1.10.10.10">
    <property type="entry name" value="Winged helix-like DNA-binding domain superfamily/Winged helix DNA-binding domain"/>
    <property type="match status" value="1"/>
</dbReference>
<keyword evidence="8" id="KW-1185">Reference proteome</keyword>
<feature type="domain" description="HTH lysR-type" evidence="6">
    <location>
        <begin position="1"/>
        <end position="58"/>
    </location>
</feature>
<evidence type="ECO:0000256" key="3">
    <source>
        <dbReference type="ARBA" id="ARBA00023125"/>
    </source>
</evidence>
<dbReference type="PROSITE" id="PS50931">
    <property type="entry name" value="HTH_LYSR"/>
    <property type="match status" value="1"/>
</dbReference>
<dbReference type="RefSeq" id="WP_397709228.1">
    <property type="nucleotide sequence ID" value="NZ_JBIRGN010000001.1"/>
</dbReference>
<protein>
    <submittedName>
        <fullName evidence="7">LysR family transcriptional regulator</fullName>
    </submittedName>
</protein>
<evidence type="ECO:0000256" key="4">
    <source>
        <dbReference type="ARBA" id="ARBA00023163"/>
    </source>
</evidence>
<dbReference type="InterPro" id="IPR036390">
    <property type="entry name" value="WH_DNA-bd_sf"/>
</dbReference>
<dbReference type="Proteomes" id="UP001610818">
    <property type="component" value="Unassembled WGS sequence"/>
</dbReference>
<dbReference type="SUPFAM" id="SSF53850">
    <property type="entry name" value="Periplasmic binding protein-like II"/>
    <property type="match status" value="1"/>
</dbReference>
<comment type="similarity">
    <text evidence="1">Belongs to the LysR transcriptional regulatory family.</text>
</comment>
<dbReference type="InterPro" id="IPR000847">
    <property type="entry name" value="LysR_HTH_N"/>
</dbReference>
<keyword evidence="3" id="KW-0238">DNA-binding</keyword>
<evidence type="ECO:0000256" key="2">
    <source>
        <dbReference type="ARBA" id="ARBA00023015"/>
    </source>
</evidence>
<gene>
    <name evidence="7" type="ORF">ACH4F9_06705</name>
</gene>
<dbReference type="PANTHER" id="PTHR30346">
    <property type="entry name" value="TRANSCRIPTIONAL DUAL REGULATOR HCAR-RELATED"/>
    <property type="match status" value="1"/>
</dbReference>
<evidence type="ECO:0000256" key="1">
    <source>
        <dbReference type="ARBA" id="ARBA00009437"/>
    </source>
</evidence>
<evidence type="ECO:0000313" key="8">
    <source>
        <dbReference type="Proteomes" id="UP001610818"/>
    </source>
</evidence>
<dbReference type="InterPro" id="IPR005119">
    <property type="entry name" value="LysR_subst-bd"/>
</dbReference>
<accession>A0ABW7QI95</accession>
<evidence type="ECO:0000256" key="5">
    <source>
        <dbReference type="SAM" id="MobiDB-lite"/>
    </source>
</evidence>